<dbReference type="InterPro" id="IPR000182">
    <property type="entry name" value="GNAT_dom"/>
</dbReference>
<accession>A0A8T9MS66</accession>
<dbReference type="RefSeq" id="WP_376986844.1">
    <property type="nucleotide sequence ID" value="NZ_CP091521.1"/>
</dbReference>
<evidence type="ECO:0000256" key="1">
    <source>
        <dbReference type="PIRSR" id="PIRSR620023-1"/>
    </source>
</evidence>
<keyword evidence="4" id="KW-0378">Hydrolase</keyword>
<feature type="binding site" evidence="2">
    <location>
        <position position="304"/>
    </location>
    <ligand>
        <name>substrate</name>
    </ligand>
</feature>
<dbReference type="InterPro" id="IPR016181">
    <property type="entry name" value="Acyl_CoA_acyltransferase"/>
</dbReference>
<evidence type="ECO:0000259" key="3">
    <source>
        <dbReference type="PROSITE" id="PS51186"/>
    </source>
</evidence>
<feature type="active site" description="Proton acceptor" evidence="1">
    <location>
        <position position="33"/>
    </location>
</feature>
<dbReference type="PROSITE" id="PS51186">
    <property type="entry name" value="GNAT"/>
    <property type="match status" value="1"/>
</dbReference>
<dbReference type="Pfam" id="PF13302">
    <property type="entry name" value="Acetyltransf_3"/>
    <property type="match status" value="1"/>
</dbReference>
<dbReference type="PANTHER" id="PTHR21015:SF22">
    <property type="entry name" value="GLYCOSYLTRANSFERASE"/>
    <property type="match status" value="1"/>
</dbReference>
<organism evidence="4 5">
    <name type="scientific">Conchiformibius kuhniae</name>
    <dbReference type="NCBI Taxonomy" id="211502"/>
    <lineage>
        <taxon>Bacteria</taxon>
        <taxon>Pseudomonadati</taxon>
        <taxon>Pseudomonadota</taxon>
        <taxon>Betaproteobacteria</taxon>
        <taxon>Neisseriales</taxon>
        <taxon>Neisseriaceae</taxon>
        <taxon>Conchiformibius</taxon>
    </lineage>
</organism>
<dbReference type="Gene3D" id="3.40.50.11190">
    <property type="match status" value="1"/>
</dbReference>
<dbReference type="PANTHER" id="PTHR21015">
    <property type="entry name" value="UDP-N-ACETYLGLUCOSAMINE--N-ACETYLMURAMYL-(PENTAPEPTIDE) PYROPHOSPHORYL-UNDECAPRENOL N-ACETYLGLUCOSAMINE TRANSFERASE 1"/>
    <property type="match status" value="1"/>
</dbReference>
<keyword evidence="5" id="KW-1185">Reference proteome</keyword>
<gene>
    <name evidence="4" type="primary">pseG</name>
    <name evidence="4" type="ORF">LVJ77_11310</name>
</gene>
<reference evidence="4" key="1">
    <citation type="journal article" date="2022" name="Res Sq">
        <title>Evolution of multicellular longitudinally dividing oral cavity symbionts (Neisseriaceae).</title>
        <authorList>
            <person name="Nyongesa S."/>
            <person name="Weber P."/>
            <person name="Bernet E."/>
            <person name="Pullido F."/>
            <person name="Nieckarz M."/>
            <person name="Delaby M."/>
            <person name="Nieves C."/>
            <person name="Viehboeck T."/>
            <person name="Krause N."/>
            <person name="Rivera-Millot A."/>
            <person name="Nakamura A."/>
            <person name="Vischer N."/>
            <person name="VanNieuwenhze M."/>
            <person name="Brun Y."/>
            <person name="Cava F."/>
            <person name="Bulgheresi S."/>
            <person name="Veyrier F."/>
        </authorList>
    </citation>
    <scope>NUCLEOTIDE SEQUENCE</scope>
    <source>
        <strain evidence="4">17694</strain>
    </source>
</reference>
<dbReference type="GO" id="GO:0016787">
    <property type="term" value="F:hydrolase activity"/>
    <property type="evidence" value="ECO:0007669"/>
    <property type="project" value="UniProtKB-KW"/>
</dbReference>
<dbReference type="GO" id="GO:0016747">
    <property type="term" value="F:acyltransferase activity, transferring groups other than amino-acyl groups"/>
    <property type="evidence" value="ECO:0007669"/>
    <property type="project" value="InterPro"/>
</dbReference>
<dbReference type="Proteomes" id="UP000831534">
    <property type="component" value="Chromosome"/>
</dbReference>
<evidence type="ECO:0000313" key="5">
    <source>
        <dbReference type="Proteomes" id="UP000831534"/>
    </source>
</evidence>
<dbReference type="AlphaFoldDB" id="A0A8T9MS66"/>
<feature type="binding site" evidence="2">
    <location>
        <position position="198"/>
    </location>
    <ligand>
        <name>substrate</name>
    </ligand>
</feature>
<dbReference type="InterPro" id="IPR020023">
    <property type="entry name" value="PseG"/>
</dbReference>
<evidence type="ECO:0000256" key="2">
    <source>
        <dbReference type="PIRSR" id="PIRSR620023-2"/>
    </source>
</evidence>
<dbReference type="SUPFAM" id="SSF53756">
    <property type="entry name" value="UDP-Glycosyltransferase/glycogen phosphorylase"/>
    <property type="match status" value="1"/>
</dbReference>
<dbReference type="SUPFAM" id="SSF55729">
    <property type="entry name" value="Acyl-CoA N-acyltransferases (Nat)"/>
    <property type="match status" value="1"/>
</dbReference>
<name>A0A8T9MS66_9NEIS</name>
<dbReference type="EMBL" id="CP091521">
    <property type="protein sequence ID" value="UOP04740.2"/>
    <property type="molecule type" value="Genomic_DNA"/>
</dbReference>
<reference evidence="4" key="2">
    <citation type="submission" date="2024-09" db="EMBL/GenBank/DDBJ databases">
        <authorList>
            <person name="Veyrier F.J."/>
        </authorList>
    </citation>
    <scope>NUCLEOTIDE SEQUENCE</scope>
    <source>
        <strain evidence="4">17694</strain>
    </source>
</reference>
<dbReference type="NCBIfam" id="TIGR03590">
    <property type="entry name" value="PseG"/>
    <property type="match status" value="1"/>
</dbReference>
<feature type="domain" description="N-acetyltransferase" evidence="3">
    <location>
        <begin position="386"/>
        <end position="538"/>
    </location>
</feature>
<dbReference type="Gene3D" id="3.40.630.30">
    <property type="match status" value="1"/>
</dbReference>
<dbReference type="Gene3D" id="3.40.50.2000">
    <property type="entry name" value="Glycogen Phosphorylase B"/>
    <property type="match status" value="1"/>
</dbReference>
<dbReference type="KEGG" id="ckh:LVJ77_11310"/>
<sequence>MRGNSKTFKPFSGSPNMKFLFRTDASLQIGSGHLMRCLTLAKSLREQGHTAHFVCREHSGHLFDLVLKNGFDGSLLPAPSASPHPNPPPQAGEGVSCLAHSAWLGVPQARDSADCEGIIRDFAPDWIVCDHYALDTEWESRARAVCASKILIIDDLHDRCHDADVLLDQNLGSRAADYVGLLPAHGRVLAGTRYALLRPEFAAWRERSLARRVSGCLNTVLVSLGGVDKDNFTLRVLRALAQWLPPSCEVRAVMGAAAPHLAAVREFAGAAPYRCRVITAADNMGELLAAADWAVGAAGSSAWERCCAGLPSALLVLADNQRGIARALHDAGAAAVLPSDFTAADLQAACAGAEQRIRQSRAAAALCDGKGVARVVRHLTAPMPAAVLRDVRDDDAARLFAWRNHAEVRRFMFDAGEIAWENHIAWFAKQRGNPDFVMKIHQADGAARGFVSFTRRENGVWEWGFYRAPDCPRGHGTALCLHALRFAFAELGVAAVRGRVLPHNAASLGLHRKLGFRQPETLADGTQIFELSSNEFAY</sequence>
<proteinExistence type="predicted"/>
<evidence type="ECO:0000313" key="4">
    <source>
        <dbReference type="EMBL" id="UOP04740.2"/>
    </source>
</evidence>
<dbReference type="EC" id="3.6.1.57" evidence="4"/>
<protein>
    <submittedName>
        <fullName evidence="4">UDP-2,4-diacetamido-2,4, 6-trideoxy-beta-L-altropyranose hydrolase</fullName>
        <ecNumber evidence="4">3.6.1.57</ecNumber>
    </submittedName>
</protein>